<evidence type="ECO:0000256" key="1">
    <source>
        <dbReference type="ARBA" id="ARBA00008078"/>
    </source>
</evidence>
<feature type="compositionally biased region" description="Polar residues" evidence="7">
    <location>
        <begin position="182"/>
        <end position="204"/>
    </location>
</feature>
<evidence type="ECO:0000313" key="9">
    <source>
        <dbReference type="Proteomes" id="UP000504637"/>
    </source>
</evidence>
<reference evidence="10" key="2">
    <citation type="submission" date="2020-04" db="EMBL/GenBank/DDBJ databases">
        <authorList>
            <consortium name="NCBI Genome Project"/>
        </authorList>
    </citation>
    <scope>NUCLEOTIDE SEQUENCE</scope>
    <source>
        <strain evidence="10">CBS 342.82</strain>
    </source>
</reference>
<dbReference type="GO" id="GO:0000379">
    <property type="term" value="P:tRNA-type intron splice site recognition and cleavage"/>
    <property type="evidence" value="ECO:0007669"/>
    <property type="project" value="TreeGrafter"/>
</dbReference>
<sequence>KKPNQRKRKPNYALIHSKPLPLNTFALPSFHPTNPISLFRVAYAILSQFFRPPSSHPSAPYNSYLSLETRAIQVTDPRQVRALWEMGFFGKGTLSRSEPSWRDREEARLKAKRSGGGTAEEVTNARREKRRAFKLERARLEREKIEMQRLVEEGRLDPSALNPVPVIADDSAANSETKEVTENSSPASKEQGGTVSDAQPTASNSVGHICTESAITSGAADRPANVENLDLVEFAEQEHLQLTFEEAFFLAYGLGVLAIEISPESATAGKTLLDTSSNSALLRIFSNLTSFPPRPLATPLRPDDPFLLSYVVYHHFRSLGWVVRGGVKFAVDYMLYNRGPAFSHAEFAVIILPAYSHAYWSTDQGKAERSLGRDGEDRSREWWWLHCINRVQSQVLKSLVLVYVDVPPPSSFLRDAAGEVTDLGGMLRSYKIREFVLKRWVANRTRN</sequence>
<keyword evidence="9" id="KW-1185">Reference proteome</keyword>
<comment type="similarity">
    <text evidence="1 4">Belongs to the tRNA-intron endonuclease family.</text>
</comment>
<dbReference type="GO" id="GO:0003676">
    <property type="term" value="F:nucleic acid binding"/>
    <property type="evidence" value="ECO:0007669"/>
    <property type="project" value="InterPro"/>
</dbReference>
<accession>A0A6J3M7V6</accession>
<proteinExistence type="inferred from homology"/>
<dbReference type="GeneID" id="54358051"/>
<feature type="coiled-coil region" evidence="6">
    <location>
        <begin position="130"/>
        <end position="157"/>
    </location>
</feature>
<protein>
    <recommendedName>
        <fullName evidence="4">tRNA-splicing endonuclease subunit Sen2</fullName>
        <ecNumber evidence="4">4.6.1.16</ecNumber>
    </recommendedName>
</protein>
<evidence type="ECO:0000259" key="8">
    <source>
        <dbReference type="Pfam" id="PF01974"/>
    </source>
</evidence>
<dbReference type="EC" id="4.6.1.16" evidence="4"/>
<evidence type="ECO:0000313" key="10">
    <source>
        <dbReference type="RefSeq" id="XP_033459968.1"/>
    </source>
</evidence>
<dbReference type="FunFam" id="3.40.1350.10:FF:000007">
    <property type="entry name" value="tRNA-splicing endonuclease subunit Sen2"/>
    <property type="match status" value="1"/>
</dbReference>
<evidence type="ECO:0000256" key="2">
    <source>
        <dbReference type="ARBA" id="ARBA00022694"/>
    </source>
</evidence>
<evidence type="ECO:0000256" key="6">
    <source>
        <dbReference type="SAM" id="Coils"/>
    </source>
</evidence>
<keyword evidence="2 4" id="KW-0819">tRNA processing</keyword>
<name>A0A6J3M7V6_9PEZI</name>
<dbReference type="PANTHER" id="PTHR21227">
    <property type="entry name" value="TRNA-SPLICING ENDONUCLEASE SUBUNIT SEN2"/>
    <property type="match status" value="1"/>
</dbReference>
<dbReference type="RefSeq" id="XP_033459968.1">
    <property type="nucleotide sequence ID" value="XM_033600251.1"/>
</dbReference>
<evidence type="ECO:0000256" key="3">
    <source>
        <dbReference type="ARBA" id="ARBA00023239"/>
    </source>
</evidence>
<dbReference type="InterPro" id="IPR006677">
    <property type="entry name" value="tRNA_intron_Endonuc_cat-like"/>
</dbReference>
<keyword evidence="6" id="KW-0175">Coiled coil</keyword>
<dbReference type="GO" id="GO:0005737">
    <property type="term" value="C:cytoplasm"/>
    <property type="evidence" value="ECO:0007669"/>
    <property type="project" value="TreeGrafter"/>
</dbReference>
<dbReference type="AlphaFoldDB" id="A0A6J3M7V6"/>
<comment type="function">
    <text evidence="4">Constitutes one of the two catalytic subunit of the tRNA-splicing endonuclease complex, a complex responsible for identification and cleavage of the splice sites in pre-tRNA. It cleaves pre-tRNA at the 5'- and 3'-splice sites to release the intron. The products are an intron and two tRNA half-molecules bearing 2',3'-cyclic phosphate and 5'-OH termini. There are no conserved sequences at the splice sites, but the intron is invariably located at the same site in the gene, placing the splice sites an invariant distance from the constant structural features of the tRNA body.</text>
</comment>
<dbReference type="Proteomes" id="UP000504637">
    <property type="component" value="Unplaced"/>
</dbReference>
<dbReference type="InterPro" id="IPR036167">
    <property type="entry name" value="tRNA_intron_Endo_cat-like_sf"/>
</dbReference>
<feature type="active site" evidence="5">
    <location>
        <position position="344"/>
    </location>
</feature>
<feature type="region of interest" description="Disordered" evidence="7">
    <location>
        <begin position="172"/>
        <end position="204"/>
    </location>
</feature>
<dbReference type="InterPro" id="IPR016589">
    <property type="entry name" value="tRNA_splic_SEN2"/>
</dbReference>
<dbReference type="GO" id="GO:0000213">
    <property type="term" value="F:tRNA-intron lyase activity"/>
    <property type="evidence" value="ECO:0007669"/>
    <property type="project" value="UniProtKB-UniRule"/>
</dbReference>
<dbReference type="SUPFAM" id="SSF53032">
    <property type="entry name" value="tRNA-intron endonuclease catalytic domain-like"/>
    <property type="match status" value="1"/>
</dbReference>
<reference evidence="10" key="1">
    <citation type="submission" date="2020-01" db="EMBL/GenBank/DDBJ databases">
        <authorList>
            <consortium name="DOE Joint Genome Institute"/>
            <person name="Haridas S."/>
            <person name="Albert R."/>
            <person name="Binder M."/>
            <person name="Bloem J."/>
            <person name="Labutti K."/>
            <person name="Salamov A."/>
            <person name="Andreopoulos B."/>
            <person name="Baker S.E."/>
            <person name="Barry K."/>
            <person name="Bills G."/>
            <person name="Bluhm B.H."/>
            <person name="Cannon C."/>
            <person name="Castanera R."/>
            <person name="Culley D.E."/>
            <person name="Daum C."/>
            <person name="Ezra D."/>
            <person name="Gonzalez J.B."/>
            <person name="Henrissat B."/>
            <person name="Kuo A."/>
            <person name="Liang C."/>
            <person name="Lipzen A."/>
            <person name="Lutzoni F."/>
            <person name="Magnuson J."/>
            <person name="Mondo S."/>
            <person name="Nolan M."/>
            <person name="Ohm R."/>
            <person name="Pangilinan J."/>
            <person name="Park H.-J."/>
            <person name="Ramirez L."/>
            <person name="Alfaro M."/>
            <person name="Sun H."/>
            <person name="Tritt A."/>
            <person name="Yoshinaga Y."/>
            <person name="Zwiers L.-H."/>
            <person name="Turgeon B.G."/>
            <person name="Goodwin S.B."/>
            <person name="Spatafora J.W."/>
            <person name="Crous P.W."/>
            <person name="Grigoriev I.V."/>
        </authorList>
    </citation>
    <scope>NUCLEOTIDE SEQUENCE</scope>
    <source>
        <strain evidence="10">CBS 342.82</strain>
    </source>
</reference>
<evidence type="ECO:0000256" key="4">
    <source>
        <dbReference type="PIRNR" id="PIRNR011789"/>
    </source>
</evidence>
<feature type="active site" evidence="5">
    <location>
        <position position="397"/>
    </location>
</feature>
<evidence type="ECO:0000256" key="5">
    <source>
        <dbReference type="PIRSR" id="PIRSR011789-1"/>
    </source>
</evidence>
<reference evidence="10" key="3">
    <citation type="submission" date="2025-08" db="UniProtKB">
        <authorList>
            <consortium name="RefSeq"/>
        </authorList>
    </citation>
    <scope>IDENTIFICATION</scope>
    <source>
        <strain evidence="10">CBS 342.82</strain>
    </source>
</reference>
<feature type="non-terminal residue" evidence="10">
    <location>
        <position position="1"/>
    </location>
</feature>
<dbReference type="PIRSF" id="PIRSF011789">
    <property type="entry name" value="tRNA_splic_SEN2"/>
    <property type="match status" value="1"/>
</dbReference>
<organism evidence="10">
    <name type="scientific">Dissoconium aciculare CBS 342.82</name>
    <dbReference type="NCBI Taxonomy" id="1314786"/>
    <lineage>
        <taxon>Eukaryota</taxon>
        <taxon>Fungi</taxon>
        <taxon>Dikarya</taxon>
        <taxon>Ascomycota</taxon>
        <taxon>Pezizomycotina</taxon>
        <taxon>Dothideomycetes</taxon>
        <taxon>Dothideomycetidae</taxon>
        <taxon>Mycosphaerellales</taxon>
        <taxon>Dissoconiaceae</taxon>
        <taxon>Dissoconium</taxon>
    </lineage>
</organism>
<dbReference type="CDD" id="cd22363">
    <property type="entry name" value="tRNA-intron_lyase_C"/>
    <property type="match status" value="1"/>
</dbReference>
<gene>
    <name evidence="10" type="ORF">K489DRAFT_293409</name>
</gene>
<dbReference type="Gene3D" id="3.40.1350.10">
    <property type="match status" value="1"/>
</dbReference>
<dbReference type="InterPro" id="IPR011856">
    <property type="entry name" value="tRNA_endonuc-like_dom_sf"/>
</dbReference>
<dbReference type="PANTHER" id="PTHR21227:SF0">
    <property type="entry name" value="TRNA-SPLICING ENDONUCLEASE SUBUNIT SEN2"/>
    <property type="match status" value="1"/>
</dbReference>
<dbReference type="GO" id="GO:0000214">
    <property type="term" value="C:tRNA-intron endonuclease complex"/>
    <property type="evidence" value="ECO:0007669"/>
    <property type="project" value="UniProtKB-UniRule"/>
</dbReference>
<feature type="domain" description="tRNA intron endonuclease catalytic" evidence="8">
    <location>
        <begin position="306"/>
        <end position="404"/>
    </location>
</feature>
<evidence type="ECO:0000256" key="7">
    <source>
        <dbReference type="SAM" id="MobiDB-lite"/>
    </source>
</evidence>
<dbReference type="InterPro" id="IPR006676">
    <property type="entry name" value="tRNA_splic"/>
</dbReference>
<dbReference type="OrthoDB" id="10249562at2759"/>
<dbReference type="Pfam" id="PF01974">
    <property type="entry name" value="tRNA_int_endo"/>
    <property type="match status" value="1"/>
</dbReference>
<keyword evidence="3 4" id="KW-0456">Lyase</keyword>
<feature type="active site" evidence="5">
    <location>
        <position position="336"/>
    </location>
</feature>